<dbReference type="SMART" id="SM00116">
    <property type="entry name" value="CBS"/>
    <property type="match status" value="2"/>
</dbReference>
<dbReference type="PANTHER" id="PTHR43080:SF2">
    <property type="entry name" value="CBS DOMAIN-CONTAINING PROTEIN"/>
    <property type="match status" value="1"/>
</dbReference>
<dbReference type="Pfam" id="PF00571">
    <property type="entry name" value="CBS"/>
    <property type="match status" value="2"/>
</dbReference>
<sequence length="152" mass="17265">MIANDMMIRNVYKVKEDDTIRSVLEKFIDHGISGLPVVNDNNEIVAFISDGDIMKYIGKHNDIVFDFVFIVGFIKGDQDQYEERIRKILDLNVMAIANKKVMKAKWDEPVENIASILGGKQIKKLPIERNGVLVGIISRGDVIRSSFKDLLK</sequence>
<dbReference type="Proteomes" id="UP000515679">
    <property type="component" value="Chromosome"/>
</dbReference>
<protein>
    <submittedName>
        <fullName evidence="4">CBS domain-containing protein</fullName>
    </submittedName>
</protein>
<dbReference type="AlphaFoldDB" id="A0A7G5BSE1"/>
<dbReference type="PANTHER" id="PTHR43080">
    <property type="entry name" value="CBS DOMAIN-CONTAINING PROTEIN CBSX3, MITOCHONDRIAL"/>
    <property type="match status" value="1"/>
</dbReference>
<dbReference type="EMBL" id="CP041969">
    <property type="protein sequence ID" value="QMV39875.1"/>
    <property type="molecule type" value="Genomic_DNA"/>
</dbReference>
<dbReference type="RefSeq" id="WP_182301206.1">
    <property type="nucleotide sequence ID" value="NZ_CP041969.1"/>
</dbReference>
<dbReference type="InterPro" id="IPR051257">
    <property type="entry name" value="Diverse_CBS-Domain"/>
</dbReference>
<organism evidence="4 5">
    <name type="scientific">Cohnella cholangitidis</name>
    <dbReference type="NCBI Taxonomy" id="2598458"/>
    <lineage>
        <taxon>Bacteria</taxon>
        <taxon>Bacillati</taxon>
        <taxon>Bacillota</taxon>
        <taxon>Bacilli</taxon>
        <taxon>Bacillales</taxon>
        <taxon>Paenibacillaceae</taxon>
        <taxon>Cohnella</taxon>
    </lineage>
</organism>
<name>A0A7G5BSE1_9BACL</name>
<gene>
    <name evidence="4" type="ORF">FPL14_00630</name>
</gene>
<keyword evidence="1 2" id="KW-0129">CBS domain</keyword>
<dbReference type="PROSITE" id="PS51371">
    <property type="entry name" value="CBS"/>
    <property type="match status" value="1"/>
</dbReference>
<evidence type="ECO:0000256" key="2">
    <source>
        <dbReference type="PROSITE-ProRule" id="PRU00703"/>
    </source>
</evidence>
<proteinExistence type="predicted"/>
<evidence type="ECO:0000259" key="3">
    <source>
        <dbReference type="PROSITE" id="PS51371"/>
    </source>
</evidence>
<evidence type="ECO:0000313" key="4">
    <source>
        <dbReference type="EMBL" id="QMV39875.1"/>
    </source>
</evidence>
<evidence type="ECO:0000256" key="1">
    <source>
        <dbReference type="ARBA" id="ARBA00023122"/>
    </source>
</evidence>
<feature type="domain" description="CBS" evidence="3">
    <location>
        <begin position="7"/>
        <end position="63"/>
    </location>
</feature>
<accession>A0A7G5BSE1</accession>
<dbReference type="InterPro" id="IPR000644">
    <property type="entry name" value="CBS_dom"/>
</dbReference>
<keyword evidence="5" id="KW-1185">Reference proteome</keyword>
<dbReference type="Gene3D" id="3.10.580.10">
    <property type="entry name" value="CBS-domain"/>
    <property type="match status" value="1"/>
</dbReference>
<dbReference type="KEGG" id="cchl:FPL14_00630"/>
<evidence type="ECO:0000313" key="5">
    <source>
        <dbReference type="Proteomes" id="UP000515679"/>
    </source>
</evidence>
<reference evidence="4 5" key="1">
    <citation type="submission" date="2019-07" db="EMBL/GenBank/DDBJ databases">
        <authorList>
            <person name="Kim J.K."/>
            <person name="Cheong H.-M."/>
            <person name="Choi Y."/>
            <person name="Hwang K.J."/>
            <person name="Lee S."/>
            <person name="Choi C."/>
        </authorList>
    </citation>
    <scope>NUCLEOTIDE SEQUENCE [LARGE SCALE GENOMIC DNA]</scope>
    <source>
        <strain evidence="4 5">KS 22</strain>
    </source>
</reference>
<dbReference type="InterPro" id="IPR046342">
    <property type="entry name" value="CBS_dom_sf"/>
</dbReference>
<dbReference type="SUPFAM" id="SSF54631">
    <property type="entry name" value="CBS-domain pair"/>
    <property type="match status" value="1"/>
</dbReference>